<reference evidence="2 3" key="1">
    <citation type="submission" date="2012-02" db="EMBL/GenBank/DDBJ databases">
        <title>Complete sequence of chromosome of Singulisphaera acidiphila DSM 18658.</title>
        <authorList>
            <consortium name="US DOE Joint Genome Institute (JGI-PGF)"/>
            <person name="Lucas S."/>
            <person name="Copeland A."/>
            <person name="Lapidus A."/>
            <person name="Glavina del Rio T."/>
            <person name="Dalin E."/>
            <person name="Tice H."/>
            <person name="Bruce D."/>
            <person name="Goodwin L."/>
            <person name="Pitluck S."/>
            <person name="Peters L."/>
            <person name="Ovchinnikova G."/>
            <person name="Chertkov O."/>
            <person name="Kyrpides N."/>
            <person name="Mavromatis K."/>
            <person name="Ivanova N."/>
            <person name="Brettin T."/>
            <person name="Detter J.C."/>
            <person name="Han C."/>
            <person name="Larimer F."/>
            <person name="Land M."/>
            <person name="Hauser L."/>
            <person name="Markowitz V."/>
            <person name="Cheng J.-F."/>
            <person name="Hugenholtz P."/>
            <person name="Woyke T."/>
            <person name="Wu D."/>
            <person name="Tindall B."/>
            <person name="Pomrenke H."/>
            <person name="Brambilla E."/>
            <person name="Klenk H.-P."/>
            <person name="Eisen J.A."/>
        </authorList>
    </citation>
    <scope>NUCLEOTIDE SEQUENCE [LARGE SCALE GENOMIC DNA]</scope>
    <source>
        <strain evidence="3">ATCC BAA-1392 / DSM 18658 / VKM B-2454 / MOB10</strain>
    </source>
</reference>
<dbReference type="STRING" id="886293.Sinac_6160"/>
<sequence length="118" mass="13605">MHDDNPYAAPEFSAPSDSKFLDQAFDSPDDEGCWRAGRFLVLTKKASLPDRCIKCNLPANHYRLTRKLYWHPPVWYLTLLISPLLYIIVGGFVRYSAKIKVGLCPRHRTRRLRVLTSA</sequence>
<organism evidence="2 3">
    <name type="scientific">Singulisphaera acidiphila (strain ATCC BAA-1392 / DSM 18658 / VKM B-2454 / MOB10)</name>
    <dbReference type="NCBI Taxonomy" id="886293"/>
    <lineage>
        <taxon>Bacteria</taxon>
        <taxon>Pseudomonadati</taxon>
        <taxon>Planctomycetota</taxon>
        <taxon>Planctomycetia</taxon>
        <taxon>Isosphaerales</taxon>
        <taxon>Isosphaeraceae</taxon>
        <taxon>Singulisphaera</taxon>
    </lineage>
</organism>
<name>L0DLY0_SINAD</name>
<keyword evidence="1" id="KW-0812">Transmembrane</keyword>
<dbReference type="eggNOG" id="ENOG5033CVZ">
    <property type="taxonomic scope" value="Bacteria"/>
</dbReference>
<proteinExistence type="predicted"/>
<dbReference type="EMBL" id="CP003364">
    <property type="protein sequence ID" value="AGA30262.1"/>
    <property type="molecule type" value="Genomic_DNA"/>
</dbReference>
<evidence type="ECO:0000313" key="2">
    <source>
        <dbReference type="EMBL" id="AGA30262.1"/>
    </source>
</evidence>
<keyword evidence="1" id="KW-0472">Membrane</keyword>
<keyword evidence="3" id="KW-1185">Reference proteome</keyword>
<dbReference type="AlphaFoldDB" id="L0DLY0"/>
<dbReference type="HOGENOM" id="CLU_2071554_0_0_0"/>
<dbReference type="KEGG" id="saci:Sinac_6160"/>
<gene>
    <name evidence="2" type="ordered locus">Sinac_6160</name>
</gene>
<evidence type="ECO:0000313" key="3">
    <source>
        <dbReference type="Proteomes" id="UP000010798"/>
    </source>
</evidence>
<keyword evidence="1" id="KW-1133">Transmembrane helix</keyword>
<accession>L0DLY0</accession>
<evidence type="ECO:0000256" key="1">
    <source>
        <dbReference type="SAM" id="Phobius"/>
    </source>
</evidence>
<feature type="transmembrane region" description="Helical" evidence="1">
    <location>
        <begin position="74"/>
        <end position="93"/>
    </location>
</feature>
<dbReference type="Proteomes" id="UP000010798">
    <property type="component" value="Chromosome"/>
</dbReference>
<protein>
    <submittedName>
        <fullName evidence="2">Uncharacterized protein</fullName>
    </submittedName>
</protein>